<feature type="transmembrane region" description="Helical" evidence="1">
    <location>
        <begin position="94"/>
        <end position="115"/>
    </location>
</feature>
<evidence type="ECO:0000256" key="1">
    <source>
        <dbReference type="SAM" id="Phobius"/>
    </source>
</evidence>
<reference evidence="2 3" key="1">
    <citation type="submission" date="2013-08" db="EMBL/GenBank/DDBJ databases">
        <title>The genome sequence of Knoellia sinensis.</title>
        <authorList>
            <person name="Zhu W."/>
            <person name="Wang G."/>
        </authorList>
    </citation>
    <scope>NUCLEOTIDE SEQUENCE [LARGE SCALE GENOMIC DNA]</scope>
    <source>
        <strain evidence="2 3">KCTC 19936</strain>
    </source>
</reference>
<dbReference type="OrthoDB" id="3819062at2"/>
<feature type="transmembrane region" description="Helical" evidence="1">
    <location>
        <begin position="161"/>
        <end position="179"/>
    </location>
</feature>
<feature type="transmembrane region" description="Helical" evidence="1">
    <location>
        <begin position="256"/>
        <end position="274"/>
    </location>
</feature>
<evidence type="ECO:0000313" key="2">
    <source>
        <dbReference type="EMBL" id="KGN34991.1"/>
    </source>
</evidence>
<dbReference type="eggNOG" id="COG1413">
    <property type="taxonomic scope" value="Bacteria"/>
</dbReference>
<dbReference type="RefSeq" id="WP_035910806.1">
    <property type="nucleotide sequence ID" value="NZ_AVPJ01000001.1"/>
</dbReference>
<keyword evidence="1" id="KW-1133">Transmembrane helix</keyword>
<feature type="transmembrane region" description="Helical" evidence="1">
    <location>
        <begin position="12"/>
        <end position="32"/>
    </location>
</feature>
<accession>A0A0A0JHA6</accession>
<dbReference type="STRING" id="1385520.N802_00700"/>
<feature type="transmembrane region" description="Helical" evidence="1">
    <location>
        <begin position="354"/>
        <end position="374"/>
    </location>
</feature>
<feature type="transmembrane region" description="Helical" evidence="1">
    <location>
        <begin position="214"/>
        <end position="236"/>
    </location>
</feature>
<feature type="transmembrane region" description="Helical" evidence="1">
    <location>
        <begin position="38"/>
        <end position="57"/>
    </location>
</feature>
<evidence type="ECO:0000313" key="3">
    <source>
        <dbReference type="Proteomes" id="UP000030002"/>
    </source>
</evidence>
<feature type="transmembrane region" description="Helical" evidence="1">
    <location>
        <begin position="313"/>
        <end position="333"/>
    </location>
</feature>
<comment type="caution">
    <text evidence="2">The sequence shown here is derived from an EMBL/GenBank/DDBJ whole genome shotgun (WGS) entry which is preliminary data.</text>
</comment>
<protein>
    <submittedName>
        <fullName evidence="2">Uncharacterized protein</fullName>
    </submittedName>
</protein>
<feature type="transmembrane region" description="Helical" evidence="1">
    <location>
        <begin position="286"/>
        <end position="307"/>
    </location>
</feature>
<keyword evidence="3" id="KW-1185">Reference proteome</keyword>
<feature type="transmembrane region" description="Helical" evidence="1">
    <location>
        <begin position="380"/>
        <end position="399"/>
    </location>
</feature>
<gene>
    <name evidence="2" type="ORF">N802_00700</name>
</gene>
<dbReference type="AlphaFoldDB" id="A0A0A0JHA6"/>
<keyword evidence="1" id="KW-0812">Transmembrane</keyword>
<dbReference type="Proteomes" id="UP000030002">
    <property type="component" value="Unassembled WGS sequence"/>
</dbReference>
<feature type="transmembrane region" description="Helical" evidence="1">
    <location>
        <begin position="69"/>
        <end position="88"/>
    </location>
</feature>
<sequence length="659" mass="70026">MKSRLALLTGQTIALGVMVAFLVVPASALFLARYGADALPFTYLAVAVTGVVVTILIRRAQNHFSLARLAVLVLTTYIAIVAVAWALLEFADAVWVTFPLIVVFPLIIPLGLMLVGAQSGRLLDVRQIKAHLPRVMGGFALGFAIGGVGAAALVGPLGGPVPLLGVDALTGVVLLGLTLETARRFPGELRATPDPLPPDVLSRPALRTLLGNRLVLVVFGYQVLAAATMQLLDFLVWERAAVRYPDPTDLTRFQGLYGAVINVTAILFVVLLAGRLLTRFGVGLGLALNPGAVVVLAAVGTALGFAAGSVTTAFFVLICVQQVISISLTDGMTRSSINATYQALPMAERLRAQTGVESAGVPVALGLVGGFLLLHRAWGLDILVVEGVTLVVALAWLALAQRAHREYRAGLRQQLARPPWVPASLRIRDEAQQAAVNRLLASSDPLDVQVAVTALNDTRHDWGWDLAPERSDPALDVRRALVAEAEHVALALDVLEGLDGAPGTQPLRSALRDTVTESARQATDVLALAHGRDEVLRAVSAMSSPAERERGLALEMLEVTCGHRTAGLALALVDPMLDDTARRRALAAQAPRAHRSTAEHLRDLVTDPKGTWNQPWLRACGLYAAPGVLGAKAHELAIPFVNDPDPVVAETARWVLRPE</sequence>
<dbReference type="EMBL" id="AVPJ01000001">
    <property type="protein sequence ID" value="KGN34991.1"/>
    <property type="molecule type" value="Genomic_DNA"/>
</dbReference>
<organism evidence="2 3">
    <name type="scientific">Knoellia sinensis KCTC 19936</name>
    <dbReference type="NCBI Taxonomy" id="1385520"/>
    <lineage>
        <taxon>Bacteria</taxon>
        <taxon>Bacillati</taxon>
        <taxon>Actinomycetota</taxon>
        <taxon>Actinomycetes</taxon>
        <taxon>Micrococcales</taxon>
        <taxon>Intrasporangiaceae</taxon>
        <taxon>Knoellia</taxon>
    </lineage>
</organism>
<proteinExistence type="predicted"/>
<keyword evidence="1" id="KW-0472">Membrane</keyword>
<name>A0A0A0JHA6_9MICO</name>
<feature type="transmembrane region" description="Helical" evidence="1">
    <location>
        <begin position="135"/>
        <end position="155"/>
    </location>
</feature>